<keyword evidence="2 3" id="KW-0694">RNA-binding</keyword>
<evidence type="ECO:0000256" key="2">
    <source>
        <dbReference type="ARBA" id="ARBA00022884"/>
    </source>
</evidence>
<dbReference type="Proteomes" id="UP000663877">
    <property type="component" value="Unassembled WGS sequence"/>
</dbReference>
<dbReference type="FunFam" id="3.30.70.330:FF:000383">
    <property type="entry name" value="Sex lethal, isoform D"/>
    <property type="match status" value="1"/>
</dbReference>
<dbReference type="EMBL" id="CAJNOM010003396">
    <property type="protein sequence ID" value="CAF1645139.1"/>
    <property type="molecule type" value="Genomic_DNA"/>
</dbReference>
<organism evidence="6 10">
    <name type="scientific">Adineta steineri</name>
    <dbReference type="NCBI Taxonomy" id="433720"/>
    <lineage>
        <taxon>Eukaryota</taxon>
        <taxon>Metazoa</taxon>
        <taxon>Spiralia</taxon>
        <taxon>Gnathifera</taxon>
        <taxon>Rotifera</taxon>
        <taxon>Eurotatoria</taxon>
        <taxon>Bdelloidea</taxon>
        <taxon>Adinetida</taxon>
        <taxon>Adinetidae</taxon>
        <taxon>Adineta</taxon>
    </lineage>
</organism>
<dbReference type="EMBL" id="CAJNOM010005937">
    <property type="protein sequence ID" value="CAF1667057.1"/>
    <property type="molecule type" value="Genomic_DNA"/>
</dbReference>
<dbReference type="GO" id="GO:0005737">
    <property type="term" value="C:cytoplasm"/>
    <property type="evidence" value="ECO:0007669"/>
    <property type="project" value="UniProtKB-ARBA"/>
</dbReference>
<name>A0A815Y7C7_9BILA</name>
<gene>
    <name evidence="5" type="ORF">BJG266_LOCUS43314</name>
    <name evidence="6" type="ORF">BJG266_LOCUS47397</name>
    <name evidence="7" type="ORF">QVE165_LOCUS60232</name>
    <name evidence="8" type="ORF">QVE165_LOCUS64437</name>
</gene>
<evidence type="ECO:0000313" key="9">
    <source>
        <dbReference type="Proteomes" id="UP000663832"/>
    </source>
</evidence>
<dbReference type="SMART" id="SM00360">
    <property type="entry name" value="RRM"/>
    <property type="match status" value="3"/>
</dbReference>
<dbReference type="InterPro" id="IPR012677">
    <property type="entry name" value="Nucleotide-bd_a/b_plait_sf"/>
</dbReference>
<dbReference type="Gene3D" id="3.30.70.330">
    <property type="match status" value="3"/>
</dbReference>
<evidence type="ECO:0000313" key="10">
    <source>
        <dbReference type="Proteomes" id="UP000663877"/>
    </source>
</evidence>
<dbReference type="InterPro" id="IPR035979">
    <property type="entry name" value="RBD_domain_sf"/>
</dbReference>
<keyword evidence="9" id="KW-1185">Reference proteome</keyword>
<comment type="caution">
    <text evidence="6">The sequence shown here is derived from an EMBL/GenBank/DDBJ whole genome shotgun (WGS) entry which is preliminary data.</text>
</comment>
<evidence type="ECO:0000313" key="8">
    <source>
        <dbReference type="EMBL" id="CAF1667057.1"/>
    </source>
</evidence>
<dbReference type="Pfam" id="PF00076">
    <property type="entry name" value="RRM_1"/>
    <property type="match status" value="3"/>
</dbReference>
<dbReference type="GO" id="GO:0003729">
    <property type="term" value="F:mRNA binding"/>
    <property type="evidence" value="ECO:0007669"/>
    <property type="project" value="UniProtKB-ARBA"/>
</dbReference>
<reference evidence="6" key="1">
    <citation type="submission" date="2021-02" db="EMBL/GenBank/DDBJ databases">
        <authorList>
            <person name="Nowell W R."/>
        </authorList>
    </citation>
    <scope>NUCLEOTIDE SEQUENCE</scope>
</reference>
<dbReference type="EMBL" id="CAJNOI010005530">
    <property type="protein sequence ID" value="CAF1566764.1"/>
    <property type="molecule type" value="Genomic_DNA"/>
</dbReference>
<dbReference type="Proteomes" id="UP000663832">
    <property type="component" value="Unassembled WGS sequence"/>
</dbReference>
<dbReference type="PANTHER" id="PTHR24012">
    <property type="entry name" value="RNA BINDING PROTEIN"/>
    <property type="match status" value="1"/>
</dbReference>
<proteinExistence type="predicted"/>
<evidence type="ECO:0000313" key="7">
    <source>
        <dbReference type="EMBL" id="CAF1645139.1"/>
    </source>
</evidence>
<dbReference type="FunFam" id="3.30.70.330:FF:000013">
    <property type="entry name" value="CUGBP Elav-like family member 1 isoform 2"/>
    <property type="match status" value="1"/>
</dbReference>
<evidence type="ECO:0000256" key="3">
    <source>
        <dbReference type="PROSITE-ProRule" id="PRU00176"/>
    </source>
</evidence>
<keyword evidence="1" id="KW-0677">Repeat</keyword>
<dbReference type="SUPFAM" id="SSF54928">
    <property type="entry name" value="RNA-binding domain, RBD"/>
    <property type="match status" value="2"/>
</dbReference>
<evidence type="ECO:0000256" key="1">
    <source>
        <dbReference type="ARBA" id="ARBA00022737"/>
    </source>
</evidence>
<dbReference type="AlphaFoldDB" id="A0A815Y7C7"/>
<evidence type="ECO:0000313" key="6">
    <source>
        <dbReference type="EMBL" id="CAF1566764.1"/>
    </source>
</evidence>
<dbReference type="PROSITE" id="PS50102">
    <property type="entry name" value="RRM"/>
    <property type="match status" value="3"/>
</dbReference>
<evidence type="ECO:0000313" key="5">
    <source>
        <dbReference type="EMBL" id="CAF1503585.1"/>
    </source>
</evidence>
<dbReference type="InterPro" id="IPR000504">
    <property type="entry name" value="RRM_dom"/>
</dbReference>
<dbReference type="OrthoDB" id="410044at2759"/>
<evidence type="ECO:0000259" key="4">
    <source>
        <dbReference type="PROSITE" id="PS50102"/>
    </source>
</evidence>
<accession>A0A815Y7C7</accession>
<dbReference type="GO" id="GO:0010629">
    <property type="term" value="P:negative regulation of gene expression"/>
    <property type="evidence" value="ECO:0007669"/>
    <property type="project" value="UniProtKB-ARBA"/>
</dbReference>
<feature type="domain" description="RRM" evidence="4">
    <location>
        <begin position="107"/>
        <end position="187"/>
    </location>
</feature>
<dbReference type="EMBL" id="CAJNOI010003053">
    <property type="protein sequence ID" value="CAF1503585.1"/>
    <property type="molecule type" value="Genomic_DNA"/>
</dbReference>
<protein>
    <recommendedName>
        <fullName evidence="4">RRM domain-containing protein</fullName>
    </recommendedName>
</protein>
<feature type="domain" description="RRM" evidence="4">
    <location>
        <begin position="20"/>
        <end position="101"/>
    </location>
</feature>
<feature type="domain" description="RRM" evidence="4">
    <location>
        <begin position="388"/>
        <end position="466"/>
    </location>
</feature>
<sequence>MLDVPLPYQSLIGEPDSDAIEMFCGQIPRTMLENELRILFEHYGRIYKLNILRDKQTGESKGCCFITYYTRQAALNAQNALHNLMILPGMHHAIQMKPADTENRNERKIFIGMISKSCNEDDIKQLFLPFGTIEECTVLRDLNNRSRGCAFITYQKRQSAFNAIKTMHHSCTMDGCSSSLNVRFADTSKDKEVRKIQQKFNENLRQQITTNKTNENLNSFNLMLFNQLSSNDLSCGDSNTNNIFSLSNIFASKTEWQDVGTIENNSRKLNDRISPVNRMNINTSLLYDEDQNTKQQHIINNKDNLSTLTNLFVNNEINSYTWPNVTDDDHLHRLDDFLSSTTNRTLNIHNLSSPKYNNSPLLTKQQNNNNSQLININDEKQIIGPLGSNLFIYHLPSEFTDHDLAQTFSPFGNILSAKVFIDKVTKRSKCFGFISYDNIYSANQAIKQMNGFQIGFKHLKVQLKKNLY</sequence>
<dbReference type="FunFam" id="3.30.70.330:FF:000322">
    <property type="entry name" value="CUGBP Elav-like family member 2"/>
    <property type="match status" value="1"/>
</dbReference>
<dbReference type="GO" id="GO:0009967">
    <property type="term" value="P:positive regulation of signal transduction"/>
    <property type="evidence" value="ECO:0007669"/>
    <property type="project" value="UniProtKB-ARBA"/>
</dbReference>